<comment type="subcellular location">
    <subcellularLocation>
        <location evidence="1 8">Cell outer membrane</location>
        <topology evidence="1 8">Multi-pass membrane protein</topology>
    </subcellularLocation>
</comment>
<keyword evidence="14" id="KW-1185">Reference proteome</keyword>
<protein>
    <submittedName>
        <fullName evidence="13">SusC/RagA family TonB-linked outer membrane protein</fullName>
    </submittedName>
</protein>
<dbReference type="Pfam" id="PF13715">
    <property type="entry name" value="CarbopepD_reg_2"/>
    <property type="match status" value="1"/>
</dbReference>
<keyword evidence="5 9" id="KW-0798">TonB box</keyword>
<dbReference type="Gene3D" id="2.60.40.1120">
    <property type="entry name" value="Carboxypeptidase-like, regulatory domain"/>
    <property type="match status" value="1"/>
</dbReference>
<name>A0A5M6CPP5_9BACT</name>
<dbReference type="Gene3D" id="2.170.130.10">
    <property type="entry name" value="TonB-dependent receptor, plug domain"/>
    <property type="match status" value="1"/>
</dbReference>
<proteinExistence type="inferred from homology"/>
<gene>
    <name evidence="13" type="ORF">F0919_04420</name>
</gene>
<dbReference type="EMBL" id="VWSH01000001">
    <property type="protein sequence ID" value="KAA5536923.1"/>
    <property type="molecule type" value="Genomic_DNA"/>
</dbReference>
<evidence type="ECO:0000256" key="2">
    <source>
        <dbReference type="ARBA" id="ARBA00022448"/>
    </source>
</evidence>
<reference evidence="13 14" key="1">
    <citation type="submission" date="2019-09" db="EMBL/GenBank/DDBJ databases">
        <title>Genome sequence and assembly of Taibaiella sp.</title>
        <authorList>
            <person name="Chhetri G."/>
        </authorList>
    </citation>
    <scope>NUCLEOTIDE SEQUENCE [LARGE SCALE GENOMIC DNA]</scope>
    <source>
        <strain evidence="13 14">KVB11</strain>
    </source>
</reference>
<sequence>MKKLLLMVALLLWSGVQLAMAQSRPVKGQVLDDRGEGIPGASVQIKGSNAGTITDIDGNFSLEVPDDDEVLVISAIGYANQEINAGDGDNVLSVKLKTSSTALNETIVTANAVRREKRSLGYSTAQVSGNDLTAGGSVSPLNALAGKVAGMNVTTTSGAPGSSSRVVLRGGSSVLGNNQALIVVDGVPVNNAGLGTAGNIGNLSNQVDYGNRGNDINPDDIESISVLKGPAATALYGSSGANGALMITTKKGNRRMGGASKMDVEVNTGVAFSSILKYPDFQNSYGQGNIYEGAYPEDRRENFSWGYKFDNEQRPWGQVINGKTRVKPYSAIPDNISDFFNTGTTYNNSVAINGGTETSAFRLGFNALNSNSIFPGKDYNKYGVTFNGNVDLSNRFYASVNFDYSKINSDLPAFGQGNASILDNLYQMPRDIPIRELRNLNDPFNSMDYVDTNGVHRYGYYGAYALNPYYTLDSFKNTNKVDRLFGNVTVGFKITPWLKLEDRLATDVYSDRRYQKNPIFNSEPADETGLYTRPQSNPGRYSEDLINSYNIYNDLMLSINKQLNKDFYLTGYVGQNITQQSVTETYASTNEDGGLVVPGYYNLTNSNGPAFDVNSESTKRKVRVYTDLSLGYKNMLFLGVTGAKDWVSTVKNSITYGGINGSFVFSELFDDKTKNIWNYGKLRVSYARVGNDANPYLWTTTYGRTTLNGDFGSLIFPFNDVPGFSYGDVIGNPNIKPEYSTEFEIGTENSFFNDRVSFDFSYYNKNSGDQIIPVALAASSGFKNKTLNAGLITNHGVELAARFTPIRTRSGFKWEIFGTYAKNVNLVKELETNNLSIGNAINGATIVATVGKPYGTFYTDGYLRDDAGHVVVDATTGLPLIDKSGSKFFGSYMPKWQASWGTTLSYKGFTLYMLFDTKQGGQFFSRTRDILAFVGTSKETEDRDPQVWANSVYEGTDGAYHTNTDIKYNPYFFYTGQANRPGEYQLVDASYVKMREARLSYTLPRKWMDKTPFGSATVSVYGNNLFIWTPSSNQFTDPELSSNGAGNGQGFEFSAMPSQRNYGFNLKFTF</sequence>
<dbReference type="InterPro" id="IPR000531">
    <property type="entry name" value="Beta-barrel_TonB"/>
</dbReference>
<evidence type="ECO:0000256" key="8">
    <source>
        <dbReference type="PROSITE-ProRule" id="PRU01360"/>
    </source>
</evidence>
<evidence type="ECO:0000256" key="10">
    <source>
        <dbReference type="SAM" id="SignalP"/>
    </source>
</evidence>
<organism evidence="13 14">
    <name type="scientific">Taibaiella lutea</name>
    <dbReference type="NCBI Taxonomy" id="2608001"/>
    <lineage>
        <taxon>Bacteria</taxon>
        <taxon>Pseudomonadati</taxon>
        <taxon>Bacteroidota</taxon>
        <taxon>Chitinophagia</taxon>
        <taxon>Chitinophagales</taxon>
        <taxon>Chitinophagaceae</taxon>
        <taxon>Taibaiella</taxon>
    </lineage>
</organism>
<evidence type="ECO:0000259" key="11">
    <source>
        <dbReference type="Pfam" id="PF00593"/>
    </source>
</evidence>
<keyword evidence="10" id="KW-0732">Signal</keyword>
<dbReference type="InterPro" id="IPR036942">
    <property type="entry name" value="Beta-barrel_TonB_sf"/>
</dbReference>
<dbReference type="InterPro" id="IPR012910">
    <property type="entry name" value="Plug_dom"/>
</dbReference>
<dbReference type="SUPFAM" id="SSF56935">
    <property type="entry name" value="Porins"/>
    <property type="match status" value="1"/>
</dbReference>
<dbReference type="Pfam" id="PF00593">
    <property type="entry name" value="TonB_dep_Rec_b-barrel"/>
    <property type="match status" value="1"/>
</dbReference>
<feature type="domain" description="TonB-dependent receptor plug" evidence="12">
    <location>
        <begin position="117"/>
        <end position="244"/>
    </location>
</feature>
<comment type="caution">
    <text evidence="13">The sequence shown here is derived from an EMBL/GenBank/DDBJ whole genome shotgun (WGS) entry which is preliminary data.</text>
</comment>
<feature type="domain" description="TonB-dependent receptor-like beta-barrel" evidence="11">
    <location>
        <begin position="445"/>
        <end position="1025"/>
    </location>
</feature>
<evidence type="ECO:0000256" key="7">
    <source>
        <dbReference type="ARBA" id="ARBA00023237"/>
    </source>
</evidence>
<dbReference type="Pfam" id="PF07715">
    <property type="entry name" value="Plug"/>
    <property type="match status" value="1"/>
</dbReference>
<keyword evidence="6 8" id="KW-0472">Membrane</keyword>
<evidence type="ECO:0000256" key="5">
    <source>
        <dbReference type="ARBA" id="ARBA00023077"/>
    </source>
</evidence>
<dbReference type="Gene3D" id="2.40.170.20">
    <property type="entry name" value="TonB-dependent receptor, beta-barrel domain"/>
    <property type="match status" value="1"/>
</dbReference>
<keyword evidence="2 8" id="KW-0813">Transport</keyword>
<evidence type="ECO:0000313" key="13">
    <source>
        <dbReference type="EMBL" id="KAA5536923.1"/>
    </source>
</evidence>
<dbReference type="InterPro" id="IPR039426">
    <property type="entry name" value="TonB-dep_rcpt-like"/>
</dbReference>
<evidence type="ECO:0000256" key="9">
    <source>
        <dbReference type="RuleBase" id="RU003357"/>
    </source>
</evidence>
<dbReference type="RefSeq" id="WP_150031500.1">
    <property type="nucleotide sequence ID" value="NZ_VWSH01000001.1"/>
</dbReference>
<keyword evidence="7 8" id="KW-0998">Cell outer membrane</keyword>
<comment type="similarity">
    <text evidence="8 9">Belongs to the TonB-dependent receptor family.</text>
</comment>
<dbReference type="Proteomes" id="UP000323632">
    <property type="component" value="Unassembled WGS sequence"/>
</dbReference>
<feature type="signal peptide" evidence="10">
    <location>
        <begin position="1"/>
        <end position="21"/>
    </location>
</feature>
<keyword evidence="4 8" id="KW-0812">Transmembrane</keyword>
<feature type="chain" id="PRO_5024314122" evidence="10">
    <location>
        <begin position="22"/>
        <end position="1070"/>
    </location>
</feature>
<dbReference type="AlphaFoldDB" id="A0A5M6CPP5"/>
<accession>A0A5M6CPP5</accession>
<dbReference type="InterPro" id="IPR023997">
    <property type="entry name" value="TonB-dep_OMP_SusC/RagA_CS"/>
</dbReference>
<dbReference type="GO" id="GO:0009279">
    <property type="term" value="C:cell outer membrane"/>
    <property type="evidence" value="ECO:0007669"/>
    <property type="project" value="UniProtKB-SubCell"/>
</dbReference>
<keyword evidence="3 8" id="KW-1134">Transmembrane beta strand</keyword>
<dbReference type="SUPFAM" id="SSF49464">
    <property type="entry name" value="Carboxypeptidase regulatory domain-like"/>
    <property type="match status" value="1"/>
</dbReference>
<dbReference type="InterPro" id="IPR037066">
    <property type="entry name" value="Plug_dom_sf"/>
</dbReference>
<dbReference type="InterPro" id="IPR008969">
    <property type="entry name" value="CarboxyPept-like_regulatory"/>
</dbReference>
<evidence type="ECO:0000313" key="14">
    <source>
        <dbReference type="Proteomes" id="UP000323632"/>
    </source>
</evidence>
<dbReference type="InterPro" id="IPR023996">
    <property type="entry name" value="TonB-dep_OMP_SusC/RagA"/>
</dbReference>
<evidence type="ECO:0000256" key="4">
    <source>
        <dbReference type="ARBA" id="ARBA00022692"/>
    </source>
</evidence>
<evidence type="ECO:0000256" key="6">
    <source>
        <dbReference type="ARBA" id="ARBA00023136"/>
    </source>
</evidence>
<dbReference type="NCBIfam" id="TIGR04057">
    <property type="entry name" value="SusC_RagA_signa"/>
    <property type="match status" value="1"/>
</dbReference>
<evidence type="ECO:0000256" key="3">
    <source>
        <dbReference type="ARBA" id="ARBA00022452"/>
    </source>
</evidence>
<dbReference type="FunFam" id="2.60.40.1120:FF:000003">
    <property type="entry name" value="Outer membrane protein Omp121"/>
    <property type="match status" value="1"/>
</dbReference>
<evidence type="ECO:0000259" key="12">
    <source>
        <dbReference type="Pfam" id="PF07715"/>
    </source>
</evidence>
<evidence type="ECO:0000256" key="1">
    <source>
        <dbReference type="ARBA" id="ARBA00004571"/>
    </source>
</evidence>
<dbReference type="PROSITE" id="PS52016">
    <property type="entry name" value="TONB_DEPENDENT_REC_3"/>
    <property type="match status" value="1"/>
</dbReference>
<dbReference type="NCBIfam" id="TIGR04056">
    <property type="entry name" value="OMP_RagA_SusC"/>
    <property type="match status" value="1"/>
</dbReference>